<name>A0ABP7EN27_9ACTN</name>
<comment type="caution">
    <text evidence="1">The sequence shown here is derived from an EMBL/GenBank/DDBJ whole genome shotgun (WGS) entry which is preliminary data.</text>
</comment>
<sequence length="87" mass="9186">MMARAPIEGFLLTRVDVPVVLRVGSADYELGSVSVPVYATQGDRQPGQHAIAVELNARLDGTELRSGVAQMLRDAAAKLEEAVSHGG</sequence>
<dbReference type="EMBL" id="BAAAZP010000274">
    <property type="protein sequence ID" value="GAA3721725.1"/>
    <property type="molecule type" value="Genomic_DNA"/>
</dbReference>
<accession>A0ABP7EN27</accession>
<evidence type="ECO:0000313" key="2">
    <source>
        <dbReference type="Proteomes" id="UP001500902"/>
    </source>
</evidence>
<keyword evidence="2" id="KW-1185">Reference proteome</keyword>
<organism evidence="1 2">
    <name type="scientific">Nonomuraea antimicrobica</name>
    <dbReference type="NCBI Taxonomy" id="561173"/>
    <lineage>
        <taxon>Bacteria</taxon>
        <taxon>Bacillati</taxon>
        <taxon>Actinomycetota</taxon>
        <taxon>Actinomycetes</taxon>
        <taxon>Streptosporangiales</taxon>
        <taxon>Streptosporangiaceae</taxon>
        <taxon>Nonomuraea</taxon>
    </lineage>
</organism>
<evidence type="ECO:0000313" key="1">
    <source>
        <dbReference type="EMBL" id="GAA3721725.1"/>
    </source>
</evidence>
<proteinExistence type="predicted"/>
<reference evidence="2" key="1">
    <citation type="journal article" date="2019" name="Int. J. Syst. Evol. Microbiol.">
        <title>The Global Catalogue of Microorganisms (GCM) 10K type strain sequencing project: providing services to taxonomists for standard genome sequencing and annotation.</title>
        <authorList>
            <consortium name="The Broad Institute Genomics Platform"/>
            <consortium name="The Broad Institute Genome Sequencing Center for Infectious Disease"/>
            <person name="Wu L."/>
            <person name="Ma J."/>
        </authorList>
    </citation>
    <scope>NUCLEOTIDE SEQUENCE [LARGE SCALE GENOMIC DNA]</scope>
    <source>
        <strain evidence="2">JCM 16904</strain>
    </source>
</reference>
<dbReference type="Proteomes" id="UP001500902">
    <property type="component" value="Unassembled WGS sequence"/>
</dbReference>
<gene>
    <name evidence="1" type="ORF">GCM10022224_103960</name>
</gene>
<protein>
    <submittedName>
        <fullName evidence="1">Uncharacterized protein</fullName>
    </submittedName>
</protein>